<evidence type="ECO:0000256" key="2">
    <source>
        <dbReference type="ARBA" id="ARBA00022694"/>
    </source>
</evidence>
<dbReference type="OrthoDB" id="9773188at2"/>
<dbReference type="SUPFAM" id="SSF53335">
    <property type="entry name" value="S-adenosyl-L-methionine-dependent methyltransferases"/>
    <property type="match status" value="1"/>
</dbReference>
<dbReference type="HAMAP" id="MF_01590">
    <property type="entry name" value="tRNA_carboxymethyltr_CmoB"/>
    <property type="match status" value="1"/>
</dbReference>
<dbReference type="RefSeq" id="WP_045970653.1">
    <property type="nucleotide sequence ID" value="NZ_CAWMED010000001.1"/>
</dbReference>
<feature type="binding site" evidence="3">
    <location>
        <position position="110"/>
    </location>
    <ligand>
        <name>carboxy-S-adenosyl-L-methionine</name>
        <dbReference type="ChEBI" id="CHEBI:134278"/>
    </ligand>
</feature>
<feature type="binding site" evidence="3">
    <location>
        <position position="315"/>
    </location>
    <ligand>
        <name>carboxy-S-adenosyl-L-methionine</name>
        <dbReference type="ChEBI" id="CHEBI:134278"/>
    </ligand>
</feature>
<dbReference type="HOGENOM" id="CLU_052665_0_0_6"/>
<comment type="similarity">
    <text evidence="3">Belongs to the class I-like SAM-binding methyltransferase superfamily. CmoB family.</text>
</comment>
<feature type="binding site" evidence="3">
    <location>
        <begin position="152"/>
        <end position="154"/>
    </location>
    <ligand>
        <name>carboxy-S-adenosyl-L-methionine</name>
        <dbReference type="ChEBI" id="CHEBI:134278"/>
    </ligand>
</feature>
<dbReference type="PANTHER" id="PTHR43464">
    <property type="entry name" value="METHYLTRANSFERASE"/>
    <property type="match status" value="1"/>
</dbReference>
<dbReference type="GO" id="GO:0032259">
    <property type="term" value="P:methylation"/>
    <property type="evidence" value="ECO:0007669"/>
    <property type="project" value="UniProtKB-KW"/>
</dbReference>
<reference evidence="4 6" key="1">
    <citation type="submission" date="2013-07" db="EMBL/GenBank/DDBJ databases">
        <authorList>
            <person name="Genoscope - CEA"/>
        </authorList>
    </citation>
    <scope>NUCLEOTIDE SEQUENCE [LARGE SCALE GENOMIC DNA]</scope>
    <source>
        <strain evidence="4">FRM16</strain>
        <strain evidence="6">FRM16 / DSM 17909</strain>
    </source>
</reference>
<evidence type="ECO:0000313" key="4">
    <source>
        <dbReference type="EMBL" id="CDG17756.1"/>
    </source>
</evidence>
<keyword evidence="1 3" id="KW-0808">Transferase</keyword>
<evidence type="ECO:0000256" key="1">
    <source>
        <dbReference type="ARBA" id="ARBA00022679"/>
    </source>
</evidence>
<feature type="binding site" evidence="3">
    <location>
        <position position="196"/>
    </location>
    <ligand>
        <name>carboxy-S-adenosyl-L-methionine</name>
        <dbReference type="ChEBI" id="CHEBI:134278"/>
    </ligand>
</feature>
<dbReference type="STRING" id="351671.XDD1_2057"/>
<name>A0A068QT25_9GAMM</name>
<dbReference type="InterPro" id="IPR027555">
    <property type="entry name" value="Mo5U34_MeTrfas-like"/>
</dbReference>
<dbReference type="EMBL" id="FO704550">
    <property type="protein sequence ID" value="CDG17756.1"/>
    <property type="molecule type" value="Genomic_DNA"/>
</dbReference>
<dbReference type="InterPro" id="IPR029063">
    <property type="entry name" value="SAM-dependent_MTases_sf"/>
</dbReference>
<keyword evidence="2 3" id="KW-0819">tRNA processing</keyword>
<dbReference type="KEGG" id="xdo:XDD1_2057"/>
<feature type="binding site" evidence="3">
    <location>
        <position position="105"/>
    </location>
    <ligand>
        <name>carboxy-S-adenosyl-L-methionine</name>
        <dbReference type="ChEBI" id="CHEBI:134278"/>
    </ligand>
</feature>
<feature type="binding site" evidence="3">
    <location>
        <position position="91"/>
    </location>
    <ligand>
        <name>carboxy-S-adenosyl-L-methionine</name>
        <dbReference type="ChEBI" id="CHEBI:134278"/>
    </ligand>
</feature>
<reference evidence="5 7" key="2">
    <citation type="submission" date="2019-07" db="EMBL/GenBank/DDBJ databases">
        <title>Genomic Encyclopedia of Type Strains, Phase I: the one thousand microbial genomes (KMG-I) project.</title>
        <authorList>
            <person name="Kyrpides N."/>
        </authorList>
    </citation>
    <scope>NUCLEOTIDE SEQUENCE [LARGE SCALE GENOMIC DNA]</scope>
    <source>
        <strain evidence="5 7">DSM 17909</strain>
    </source>
</reference>
<dbReference type="EC" id="2.5.1.-" evidence="3"/>
<dbReference type="Proteomes" id="UP000324170">
    <property type="component" value="Unassembled WGS sequence"/>
</dbReference>
<proteinExistence type="inferred from homology"/>
<sequence>MIDFSNFYQLIAKNHLSHWLECLPAQLNHWQKDALHGQFNSWVKILENLPEIHPSQLDLKNGVMANHEPALSNGEKARIQNILKLLMPWRKGPFSLYGVEIDTEWRSDWKWDRVLPHISSLAGRTILDVGCGSGYHMWRMVGEGADLVVGIDPTQLFLCQFEAVRKLLGNDQRAHLLPLGIEQLPELKAFDTVFSMGVLYHRRSPLDHLWQLKNQLVSGGELVLESLVIEGDEHQCLMPGDRYAQMRNVYFIPSAKMLKIWLEKCGFIDVRIVDHAVTTRDEQRQTEWMKTESLADFLDPNDHNKTIEGYPAPLRAVLIARKA</sequence>
<dbReference type="GO" id="GO:0016765">
    <property type="term" value="F:transferase activity, transferring alkyl or aryl (other than methyl) groups"/>
    <property type="evidence" value="ECO:0007669"/>
    <property type="project" value="UniProtKB-UniRule"/>
</dbReference>
<evidence type="ECO:0000256" key="3">
    <source>
        <dbReference type="HAMAP-Rule" id="MF_01590"/>
    </source>
</evidence>
<keyword evidence="7" id="KW-1185">Reference proteome</keyword>
<dbReference type="NCBIfam" id="NF011650">
    <property type="entry name" value="PRK15068.1"/>
    <property type="match status" value="1"/>
</dbReference>
<comment type="catalytic activity">
    <reaction evidence="3">
        <text>carboxy-S-adenosyl-L-methionine + 5-hydroxyuridine(34) in tRNA = 5-carboxymethoxyuridine(34) in tRNA + S-adenosyl-L-homocysteine + H(+)</text>
        <dbReference type="Rhea" id="RHEA:52848"/>
        <dbReference type="Rhea" id="RHEA-COMP:13381"/>
        <dbReference type="Rhea" id="RHEA-COMP:13383"/>
        <dbReference type="ChEBI" id="CHEBI:15378"/>
        <dbReference type="ChEBI" id="CHEBI:57856"/>
        <dbReference type="ChEBI" id="CHEBI:134278"/>
        <dbReference type="ChEBI" id="CHEBI:136877"/>
        <dbReference type="ChEBI" id="CHEBI:136879"/>
    </reaction>
</comment>
<comment type="subunit">
    <text evidence="3">Homotetramer.</text>
</comment>
<dbReference type="AlphaFoldDB" id="A0A068QT25"/>
<dbReference type="Proteomes" id="UP000032721">
    <property type="component" value="Chromosome"/>
</dbReference>
<gene>
    <name evidence="3 4" type="primary">cmoB</name>
    <name evidence="5" type="ORF">LY16_01133</name>
    <name evidence="4" type="ORF">XDD1_2057</name>
</gene>
<dbReference type="NCBIfam" id="TIGR00452">
    <property type="entry name" value="tRNA 5-methoxyuridine(34)/uridine 5-oxyacetic acid(34) synthase CmoB"/>
    <property type="match status" value="1"/>
</dbReference>
<feature type="binding site" evidence="3">
    <location>
        <begin position="181"/>
        <end position="182"/>
    </location>
    <ligand>
        <name>carboxy-S-adenosyl-L-methionine</name>
        <dbReference type="ChEBI" id="CHEBI:134278"/>
    </ligand>
</feature>
<dbReference type="Pfam" id="PF08003">
    <property type="entry name" value="Methyltransf_9"/>
    <property type="match status" value="1"/>
</dbReference>
<feature type="binding site" evidence="3">
    <location>
        <position position="200"/>
    </location>
    <ligand>
        <name>carboxy-S-adenosyl-L-methionine</name>
        <dbReference type="ChEBI" id="CHEBI:134278"/>
    </ligand>
</feature>
<accession>A0A068QT25</accession>
<evidence type="ECO:0000313" key="7">
    <source>
        <dbReference type="Proteomes" id="UP000324170"/>
    </source>
</evidence>
<dbReference type="EMBL" id="VNHN01000014">
    <property type="protein sequence ID" value="TYP10749.1"/>
    <property type="molecule type" value="Genomic_DNA"/>
</dbReference>
<dbReference type="PANTHER" id="PTHR43464:SF95">
    <property type="entry name" value="TRNA U34 CARBOXYMETHYLTRANSFERASE"/>
    <property type="match status" value="1"/>
</dbReference>
<dbReference type="InterPro" id="IPR010017">
    <property type="entry name" value="CmoB"/>
</dbReference>
<dbReference type="GO" id="GO:0008168">
    <property type="term" value="F:methyltransferase activity"/>
    <property type="evidence" value="ECO:0007669"/>
    <property type="project" value="UniProtKB-KW"/>
</dbReference>
<comment type="function">
    <text evidence="3">Catalyzes carboxymethyl transfer from carboxy-S-adenosyl-L-methionine (Cx-SAM) to 5-hydroxyuridine (ho5U) to form 5-carboxymethoxyuridine (cmo5U) at position 34 in tRNAs.</text>
</comment>
<dbReference type="Gene3D" id="3.40.50.150">
    <property type="entry name" value="Vaccinia Virus protein VP39"/>
    <property type="match status" value="1"/>
</dbReference>
<protein>
    <recommendedName>
        <fullName evidence="3">tRNA U34 carboxymethyltransferase</fullName>
        <ecNumber evidence="3">2.5.1.-</ecNumber>
    </recommendedName>
</protein>
<dbReference type="GO" id="GO:0002098">
    <property type="term" value="P:tRNA wobble uridine modification"/>
    <property type="evidence" value="ECO:0007669"/>
    <property type="project" value="InterPro"/>
</dbReference>
<evidence type="ECO:0000313" key="6">
    <source>
        <dbReference type="Proteomes" id="UP000032721"/>
    </source>
</evidence>
<organism evidence="4 6">
    <name type="scientific">Xenorhabdus doucetiae</name>
    <dbReference type="NCBI Taxonomy" id="351671"/>
    <lineage>
        <taxon>Bacteria</taxon>
        <taxon>Pseudomonadati</taxon>
        <taxon>Pseudomonadota</taxon>
        <taxon>Gammaproteobacteria</taxon>
        <taxon>Enterobacterales</taxon>
        <taxon>Morganellaceae</taxon>
        <taxon>Xenorhabdus</taxon>
    </lineage>
</organism>
<evidence type="ECO:0000313" key="5">
    <source>
        <dbReference type="EMBL" id="TYP10749.1"/>
    </source>
</evidence>
<feature type="binding site" evidence="3">
    <location>
        <position position="130"/>
    </location>
    <ligand>
        <name>carboxy-S-adenosyl-L-methionine</name>
        <dbReference type="ChEBI" id="CHEBI:134278"/>
    </ligand>
</feature>
<keyword evidence="4" id="KW-0489">Methyltransferase</keyword>
<dbReference type="CDD" id="cd02440">
    <property type="entry name" value="AdoMet_MTases"/>
    <property type="match status" value="1"/>
</dbReference>